<keyword evidence="1" id="KW-1133">Transmembrane helix</keyword>
<keyword evidence="1" id="KW-0812">Transmembrane</keyword>
<evidence type="ECO:0000256" key="1">
    <source>
        <dbReference type="SAM" id="Phobius"/>
    </source>
</evidence>
<feature type="transmembrane region" description="Helical" evidence="1">
    <location>
        <begin position="103"/>
        <end position="127"/>
    </location>
</feature>
<organism evidence="2 3">
    <name type="scientific">Aliirhizobium smilacinae</name>
    <dbReference type="NCBI Taxonomy" id="1395944"/>
    <lineage>
        <taxon>Bacteria</taxon>
        <taxon>Pseudomonadati</taxon>
        <taxon>Pseudomonadota</taxon>
        <taxon>Alphaproteobacteria</taxon>
        <taxon>Hyphomicrobiales</taxon>
        <taxon>Rhizobiaceae</taxon>
        <taxon>Aliirhizobium</taxon>
    </lineage>
</organism>
<feature type="transmembrane region" description="Helical" evidence="1">
    <location>
        <begin position="436"/>
        <end position="459"/>
    </location>
</feature>
<accession>A0A5C4XS31</accession>
<sequence length="499" mass="54844">METVLHLLAVVGLASPLAVAHFLDRILKAELKERLSIYIFGSGHQTVSERVSLFNALLAAALGRGFLRRLIRLCIIGFVSIFFVYSAQYFFSNEEFDKHTLPFLVSIISLRPFSVFVVISFVLVDAISFFQTVTFSRLIAYCKNPVEVIFLAVADVVVSLFLVLIFLPVFLYVSHRVATVPHDAKISIVLLESVQRQQMSLSEIIMLAAPRVERPDESENELGKEALAIGESGWIYSNPRLFVSAKASEATIERAIDGKMPSAGGSLLFTRGDLTAAEIASSISALIEASPGITEARVNEAASDLFGNGGFSFFIEGRSQLSGWSFLTSYSSIMQDINFFGGDFAKAVSLQAKTVDENEITYTGFLSGLVREAKGEVVYVCDGRPVKKVDRSAFLMLSDADCVKGVAMSAWSTAGISSLLSYNFENQLMIPVLPTALSSIFLTIIIYICTVVWICLPYFRSWAEAYTTSGARMLTDNIFTVSFLLLSAIASPFFAYFMK</sequence>
<gene>
    <name evidence="2" type="ORF">FHP24_08480</name>
</gene>
<feature type="transmembrane region" description="Helical" evidence="1">
    <location>
        <begin position="70"/>
        <end position="91"/>
    </location>
</feature>
<comment type="caution">
    <text evidence="2">The sequence shown here is derived from an EMBL/GenBank/DDBJ whole genome shotgun (WGS) entry which is preliminary data.</text>
</comment>
<dbReference type="AlphaFoldDB" id="A0A5C4XS31"/>
<keyword evidence="1" id="KW-0472">Membrane</keyword>
<feature type="transmembrane region" description="Helical" evidence="1">
    <location>
        <begin position="148"/>
        <end position="173"/>
    </location>
</feature>
<reference evidence="2 3" key="1">
    <citation type="submission" date="2019-06" db="EMBL/GenBank/DDBJ databases">
        <title>The draft genome of Rhizobium smilacinae PTYR-5.</title>
        <authorList>
            <person name="Liu L."/>
            <person name="Li L."/>
            <person name="Zhang X."/>
        </authorList>
    </citation>
    <scope>NUCLEOTIDE SEQUENCE [LARGE SCALE GENOMIC DNA]</scope>
    <source>
        <strain evidence="2 3">PTYR-5</strain>
    </source>
</reference>
<dbReference type="RefSeq" id="WP_139675457.1">
    <property type="nucleotide sequence ID" value="NZ_VDMN01000001.1"/>
</dbReference>
<keyword evidence="3" id="KW-1185">Reference proteome</keyword>
<proteinExistence type="predicted"/>
<name>A0A5C4XS31_9HYPH</name>
<evidence type="ECO:0000313" key="2">
    <source>
        <dbReference type="EMBL" id="TNM66225.1"/>
    </source>
</evidence>
<dbReference type="Proteomes" id="UP000311605">
    <property type="component" value="Unassembled WGS sequence"/>
</dbReference>
<protein>
    <submittedName>
        <fullName evidence="2">Uncharacterized protein</fullName>
    </submittedName>
</protein>
<evidence type="ECO:0000313" key="3">
    <source>
        <dbReference type="Proteomes" id="UP000311605"/>
    </source>
</evidence>
<feature type="transmembrane region" description="Helical" evidence="1">
    <location>
        <begin position="479"/>
        <end position="498"/>
    </location>
</feature>
<dbReference type="EMBL" id="VDMN01000001">
    <property type="protein sequence ID" value="TNM66225.1"/>
    <property type="molecule type" value="Genomic_DNA"/>
</dbReference>